<dbReference type="RefSeq" id="WP_234612222.1">
    <property type="nucleotide sequence ID" value="NZ_CP098806.1"/>
</dbReference>
<keyword evidence="3" id="KW-1185">Reference proteome</keyword>
<dbReference type="AlphaFoldDB" id="A0A9X1T8Q9"/>
<feature type="compositionally biased region" description="Basic and acidic residues" evidence="1">
    <location>
        <begin position="24"/>
        <end position="46"/>
    </location>
</feature>
<evidence type="ECO:0000256" key="1">
    <source>
        <dbReference type="SAM" id="MobiDB-lite"/>
    </source>
</evidence>
<proteinExistence type="predicted"/>
<reference evidence="2" key="1">
    <citation type="submission" date="2021-12" db="EMBL/GenBank/DDBJ databases">
        <title>Novel species in genus Dyadobacter.</title>
        <authorList>
            <person name="Ma C."/>
        </authorList>
    </citation>
    <scope>NUCLEOTIDE SEQUENCE</scope>
    <source>
        <strain evidence="2">CY399</strain>
    </source>
</reference>
<dbReference type="EMBL" id="JAJTTA010000002">
    <property type="protein sequence ID" value="MCF0039783.1"/>
    <property type="molecule type" value="Genomic_DNA"/>
</dbReference>
<evidence type="ECO:0000313" key="3">
    <source>
        <dbReference type="Proteomes" id="UP001139700"/>
    </source>
</evidence>
<evidence type="ECO:0000313" key="2">
    <source>
        <dbReference type="EMBL" id="MCF0039783.1"/>
    </source>
</evidence>
<sequence length="61" mass="7110">MRKKVRRKPDHDEEKEPVVVVVDKEEISKEPEKEEKMSPVEQERHGMSALEPGEVMNPIKS</sequence>
<accession>A0A9X1T8Q9</accession>
<gene>
    <name evidence="2" type="ORF">LXM24_06775</name>
</gene>
<name>A0A9X1T8Q9_9BACT</name>
<organism evidence="2 3">
    <name type="scientific">Dyadobacter fanqingshengii</name>
    <dbReference type="NCBI Taxonomy" id="2906443"/>
    <lineage>
        <taxon>Bacteria</taxon>
        <taxon>Pseudomonadati</taxon>
        <taxon>Bacteroidota</taxon>
        <taxon>Cytophagia</taxon>
        <taxon>Cytophagales</taxon>
        <taxon>Spirosomataceae</taxon>
        <taxon>Dyadobacter</taxon>
    </lineage>
</organism>
<dbReference type="Proteomes" id="UP001139700">
    <property type="component" value="Unassembled WGS sequence"/>
</dbReference>
<comment type="caution">
    <text evidence="2">The sequence shown here is derived from an EMBL/GenBank/DDBJ whole genome shotgun (WGS) entry which is preliminary data.</text>
</comment>
<feature type="region of interest" description="Disordered" evidence="1">
    <location>
        <begin position="24"/>
        <end position="61"/>
    </location>
</feature>
<protein>
    <submittedName>
        <fullName evidence="2">Uncharacterized protein</fullName>
    </submittedName>
</protein>